<dbReference type="Gene3D" id="3.20.20.80">
    <property type="entry name" value="Glycosidases"/>
    <property type="match status" value="1"/>
</dbReference>
<sequence length="538" mass="60303">MSDLELWGGPECTINRVGPRYGDQVRESGHDVRLSDLDRFAELGLSAIRYPVLWESVAPDDPACMDWRWADERLARLRALELRPIVGLVHHGSGPRRTDLLADSFAPGLGDYAGAVARRFPWIDEYTPVNEPVTTARFSALYGHWYPHQRDERAFWRALLNQIDGTRLAMRAIRIVNSDAKLLQTDDLGRTYATAAVRDQAAFDNVRRWMSWDLLCGRVVPGHALWARLCGYGFEPRLRAIADDPCPPDTIGVNHYLTSDRFLDHRVQRYPERSRGGSGDRPYADTEAVRVLQPPPAGLEGVLREAWRRYGIPLAVTEIHNGCTREEQMRWMAQGWDTARRLRDEDVDVRAVTAWSLIGSYGWDTLLTRPGRYEPGVYEIVDGQLRPTALVELLKRLPRDATLPAAATGHGWWQRDIRFQHRPIPRPAPFRAFGRAAARVAPDILLIAGVDEAIGVELARCCHERGLACHFEEAGSLRDAAPWGAICSEASLFRVSRAWGVHEVPVLACVPGLDAAAIHRLLDRLIDLASPAQVNAAA</sequence>
<dbReference type="SUPFAM" id="SSF51445">
    <property type="entry name" value="(Trans)glycosidases"/>
    <property type="match status" value="1"/>
</dbReference>
<dbReference type="InterPro" id="IPR017853">
    <property type="entry name" value="GH"/>
</dbReference>
<organism evidence="1 2">
    <name type="scientific">Sphingomonas natans</name>
    <dbReference type="NCBI Taxonomy" id="3063330"/>
    <lineage>
        <taxon>Bacteria</taxon>
        <taxon>Pseudomonadati</taxon>
        <taxon>Pseudomonadota</taxon>
        <taxon>Alphaproteobacteria</taxon>
        <taxon>Sphingomonadales</taxon>
        <taxon>Sphingomonadaceae</taxon>
        <taxon>Sphingomonas</taxon>
    </lineage>
</organism>
<proteinExistence type="predicted"/>
<gene>
    <name evidence="1" type="ORF">Q4F19_15650</name>
</gene>
<comment type="caution">
    <text evidence="1">The sequence shown here is derived from an EMBL/GenBank/DDBJ whole genome shotgun (WGS) entry which is preliminary data.</text>
</comment>
<reference evidence="1" key="1">
    <citation type="submission" date="2023-07" db="EMBL/GenBank/DDBJ databases">
        <authorList>
            <person name="Kim M."/>
        </authorList>
    </citation>
    <scope>NUCLEOTIDE SEQUENCE</scope>
    <source>
        <strain evidence="1">BIUV-7</strain>
    </source>
</reference>
<dbReference type="Proteomes" id="UP001169764">
    <property type="component" value="Unassembled WGS sequence"/>
</dbReference>
<evidence type="ECO:0000313" key="1">
    <source>
        <dbReference type="EMBL" id="MDO6415826.1"/>
    </source>
</evidence>
<evidence type="ECO:0000313" key="2">
    <source>
        <dbReference type="Proteomes" id="UP001169764"/>
    </source>
</evidence>
<dbReference type="EMBL" id="JAUOTP010000007">
    <property type="protein sequence ID" value="MDO6415826.1"/>
    <property type="molecule type" value="Genomic_DNA"/>
</dbReference>
<keyword evidence="2" id="KW-1185">Reference proteome</keyword>
<protein>
    <recommendedName>
        <fullName evidence="3">dTDP-4-dehydrorhamnose reductase</fullName>
    </recommendedName>
</protein>
<name>A0ABT8YBX1_9SPHN</name>
<accession>A0ABT8YBX1</accession>
<evidence type="ECO:0008006" key="3">
    <source>
        <dbReference type="Google" id="ProtNLM"/>
    </source>
</evidence>
<dbReference type="RefSeq" id="WP_303544340.1">
    <property type="nucleotide sequence ID" value="NZ_JAUOTP010000007.1"/>
</dbReference>